<gene>
    <name evidence="1" type="ORF">KI387_033322</name>
</gene>
<evidence type="ECO:0000313" key="1">
    <source>
        <dbReference type="EMBL" id="KAH9289205.1"/>
    </source>
</evidence>
<keyword evidence="2" id="KW-1185">Reference proteome</keyword>
<feature type="non-terminal residue" evidence="1">
    <location>
        <position position="109"/>
    </location>
</feature>
<proteinExistence type="predicted"/>
<evidence type="ECO:0000313" key="2">
    <source>
        <dbReference type="Proteomes" id="UP000824469"/>
    </source>
</evidence>
<organism evidence="1 2">
    <name type="scientific">Taxus chinensis</name>
    <name type="common">Chinese yew</name>
    <name type="synonym">Taxus wallichiana var. chinensis</name>
    <dbReference type="NCBI Taxonomy" id="29808"/>
    <lineage>
        <taxon>Eukaryota</taxon>
        <taxon>Viridiplantae</taxon>
        <taxon>Streptophyta</taxon>
        <taxon>Embryophyta</taxon>
        <taxon>Tracheophyta</taxon>
        <taxon>Spermatophyta</taxon>
        <taxon>Pinopsida</taxon>
        <taxon>Pinidae</taxon>
        <taxon>Conifers II</taxon>
        <taxon>Cupressales</taxon>
        <taxon>Taxaceae</taxon>
        <taxon>Taxus</taxon>
    </lineage>
</organism>
<protein>
    <submittedName>
        <fullName evidence="1">Uncharacterized protein</fullName>
    </submittedName>
</protein>
<sequence length="109" mass="13014">EGMLLRGIKAATFWWMKKESWLYDSPTCFKLPLKEYSEMMRNSNPTTGLQLLAVRGNDFTQEFAEISTDLVWLRWFEFPRRNLPSLEKLSVLELYKAEQLEELWEDETT</sequence>
<name>A0AA38BSA8_TAXCH</name>
<reference evidence="1 2" key="1">
    <citation type="journal article" date="2021" name="Nat. Plants">
        <title>The Taxus genome provides insights into paclitaxel biosynthesis.</title>
        <authorList>
            <person name="Xiong X."/>
            <person name="Gou J."/>
            <person name="Liao Q."/>
            <person name="Li Y."/>
            <person name="Zhou Q."/>
            <person name="Bi G."/>
            <person name="Li C."/>
            <person name="Du R."/>
            <person name="Wang X."/>
            <person name="Sun T."/>
            <person name="Guo L."/>
            <person name="Liang H."/>
            <person name="Lu P."/>
            <person name="Wu Y."/>
            <person name="Zhang Z."/>
            <person name="Ro D.K."/>
            <person name="Shang Y."/>
            <person name="Huang S."/>
            <person name="Yan J."/>
        </authorList>
    </citation>
    <scope>NUCLEOTIDE SEQUENCE [LARGE SCALE GENOMIC DNA]</scope>
    <source>
        <strain evidence="1">Ta-2019</strain>
    </source>
</reference>
<dbReference type="AlphaFoldDB" id="A0AA38BSA8"/>
<accession>A0AA38BSA8</accession>
<dbReference type="EMBL" id="JAHRHJ020003813">
    <property type="protein sequence ID" value="KAH9289205.1"/>
    <property type="molecule type" value="Genomic_DNA"/>
</dbReference>
<comment type="caution">
    <text evidence="1">The sequence shown here is derived from an EMBL/GenBank/DDBJ whole genome shotgun (WGS) entry which is preliminary data.</text>
</comment>
<dbReference type="Proteomes" id="UP000824469">
    <property type="component" value="Unassembled WGS sequence"/>
</dbReference>
<feature type="non-terminal residue" evidence="1">
    <location>
        <position position="1"/>
    </location>
</feature>